<protein>
    <submittedName>
        <fullName evidence="2">Tripartite-type tricarboxylate transporter, receptor component TctC</fullName>
    </submittedName>
</protein>
<accession>A0A1M7T9W7</accession>
<reference evidence="3" key="1">
    <citation type="submission" date="2016-11" db="EMBL/GenBank/DDBJ databases">
        <authorList>
            <person name="Varghese N."/>
            <person name="Submissions S."/>
        </authorList>
    </citation>
    <scope>NUCLEOTIDE SEQUENCE [LARGE SCALE GENOMIC DNA]</scope>
    <source>
        <strain evidence="3">GAS401</strain>
    </source>
</reference>
<dbReference type="Gene3D" id="3.40.190.150">
    <property type="entry name" value="Bordetella uptake gene, domain 1"/>
    <property type="match status" value="1"/>
</dbReference>
<dbReference type="Proteomes" id="UP000184096">
    <property type="component" value="Chromosome I"/>
</dbReference>
<dbReference type="CDD" id="cd07012">
    <property type="entry name" value="PBP2_Bug_TTT"/>
    <property type="match status" value="1"/>
</dbReference>
<dbReference type="InterPro" id="IPR042100">
    <property type="entry name" value="Bug_dom1"/>
</dbReference>
<dbReference type="Pfam" id="PF03401">
    <property type="entry name" value="TctC"/>
    <property type="match status" value="1"/>
</dbReference>
<sequence>MRRDFGSAVLGGLLACAMGGALEAAPYPDRPITIVVPFGKGTTADLIAAVVAEAVSKNTGQKVSVELKPGAGGGIAMAQVEKAAPDGATLAMITQGTHVFNVSLYKSLPYDPDKIIPITPISAVCNVMTVHPTNPANTPLEVVAAARAAPGQLTYASGGIGTSHHLGGVLFASIAGVDIKHVPHLVSVDGVNKIVNGEITMGFFNLPTVIDQIKAGKLKPLAVTSLTRSSHLPDVPTFDASGLKGYDLVTWFGFGAPAGTPPEIVQRLRDEFAKAAADPVVKAKLDEAGLDPIDQLQPSEFARLIASDRAKWTPIIKAAAATSE</sequence>
<keyword evidence="3" id="KW-1185">Reference proteome</keyword>
<dbReference type="Gene3D" id="3.40.190.10">
    <property type="entry name" value="Periplasmic binding protein-like II"/>
    <property type="match status" value="1"/>
</dbReference>
<proteinExistence type="inferred from homology"/>
<dbReference type="AlphaFoldDB" id="A0A1M7T9W7"/>
<evidence type="ECO:0000313" key="3">
    <source>
        <dbReference type="Proteomes" id="UP000184096"/>
    </source>
</evidence>
<evidence type="ECO:0000313" key="2">
    <source>
        <dbReference type="EMBL" id="SHN67473.1"/>
    </source>
</evidence>
<dbReference type="SUPFAM" id="SSF53850">
    <property type="entry name" value="Periplasmic binding protein-like II"/>
    <property type="match status" value="1"/>
</dbReference>
<name>A0A1M7T9W7_9BRAD</name>
<dbReference type="RefSeq" id="WP_072817101.1">
    <property type="nucleotide sequence ID" value="NZ_LT670849.1"/>
</dbReference>
<dbReference type="InterPro" id="IPR005064">
    <property type="entry name" value="BUG"/>
</dbReference>
<dbReference type="PANTHER" id="PTHR42928">
    <property type="entry name" value="TRICARBOXYLATE-BINDING PROTEIN"/>
    <property type="match status" value="1"/>
</dbReference>
<organism evidence="2 3">
    <name type="scientific">Bradyrhizobium erythrophlei</name>
    <dbReference type="NCBI Taxonomy" id="1437360"/>
    <lineage>
        <taxon>Bacteria</taxon>
        <taxon>Pseudomonadati</taxon>
        <taxon>Pseudomonadota</taxon>
        <taxon>Alphaproteobacteria</taxon>
        <taxon>Hyphomicrobiales</taxon>
        <taxon>Nitrobacteraceae</taxon>
        <taxon>Bradyrhizobium</taxon>
    </lineage>
</organism>
<dbReference type="PROSITE" id="PS51257">
    <property type="entry name" value="PROKAR_LIPOPROTEIN"/>
    <property type="match status" value="1"/>
</dbReference>
<comment type="similarity">
    <text evidence="1">Belongs to the UPF0065 (bug) family.</text>
</comment>
<dbReference type="PIRSF" id="PIRSF017082">
    <property type="entry name" value="YflP"/>
    <property type="match status" value="1"/>
</dbReference>
<gene>
    <name evidence="2" type="ORF">SAMN05444170_1197</name>
</gene>
<evidence type="ECO:0000256" key="1">
    <source>
        <dbReference type="ARBA" id="ARBA00006987"/>
    </source>
</evidence>
<dbReference type="EMBL" id="LT670849">
    <property type="protein sequence ID" value="SHN67473.1"/>
    <property type="molecule type" value="Genomic_DNA"/>
</dbReference>
<dbReference type="PANTHER" id="PTHR42928:SF5">
    <property type="entry name" value="BLR1237 PROTEIN"/>
    <property type="match status" value="1"/>
</dbReference>
<keyword evidence="2" id="KW-0675">Receptor</keyword>